<dbReference type="EMBL" id="BAAAHD010000001">
    <property type="protein sequence ID" value="GAA0544443.1"/>
    <property type="molecule type" value="Genomic_DNA"/>
</dbReference>
<dbReference type="InterPro" id="IPR009081">
    <property type="entry name" value="PP-bd_ACP"/>
</dbReference>
<sequence length="74" mass="8121">MSRDLEELLVELKLDPRELRFGAPLEDSGVDSLALVELSVLLGERGVRVSQEELAAATTLEALDRMVADRLSGR</sequence>
<keyword evidence="2" id="KW-0597">Phosphoprotein</keyword>
<reference evidence="4" key="4">
    <citation type="submission" date="2023-12" db="EMBL/GenBank/DDBJ databases">
        <authorList>
            <person name="Sun Q."/>
            <person name="Inoue M."/>
        </authorList>
    </citation>
    <scope>NUCLEOTIDE SEQUENCE</scope>
    <source>
        <strain evidence="4">JCM 10667</strain>
    </source>
</reference>
<name>A0A7W7I7P6_9ACTN</name>
<evidence type="ECO:0000259" key="3">
    <source>
        <dbReference type="PROSITE" id="PS50075"/>
    </source>
</evidence>
<evidence type="ECO:0000256" key="1">
    <source>
        <dbReference type="ARBA" id="ARBA00022450"/>
    </source>
</evidence>
<gene>
    <name evidence="5" type="ORF">F4557_000334</name>
    <name evidence="4" type="ORF">GCM10009546_03150</name>
</gene>
<evidence type="ECO:0000313" key="6">
    <source>
        <dbReference type="Proteomes" id="UP000549343"/>
    </source>
</evidence>
<organism evidence="5 6">
    <name type="scientific">Actinomadura livida</name>
    <dbReference type="NCBI Taxonomy" id="79909"/>
    <lineage>
        <taxon>Bacteria</taxon>
        <taxon>Bacillati</taxon>
        <taxon>Actinomycetota</taxon>
        <taxon>Actinomycetes</taxon>
        <taxon>Streptosporangiales</taxon>
        <taxon>Thermomonosporaceae</taxon>
        <taxon>Actinomadura</taxon>
    </lineage>
</organism>
<dbReference type="EMBL" id="JACHMV010000001">
    <property type="protein sequence ID" value="MBB4771916.1"/>
    <property type="molecule type" value="Genomic_DNA"/>
</dbReference>
<reference evidence="5 6" key="3">
    <citation type="submission" date="2020-08" db="EMBL/GenBank/DDBJ databases">
        <title>Sequencing the genomes of 1000 actinobacteria strains.</title>
        <authorList>
            <person name="Klenk H.-P."/>
        </authorList>
    </citation>
    <scope>NUCLEOTIDE SEQUENCE [LARGE SCALE GENOMIC DNA]</scope>
    <source>
        <strain evidence="5 6">DSM 44772</strain>
    </source>
</reference>
<dbReference type="InterPro" id="IPR006162">
    <property type="entry name" value="Ppantetheine_attach_site"/>
</dbReference>
<dbReference type="SUPFAM" id="SSF47336">
    <property type="entry name" value="ACP-like"/>
    <property type="match status" value="1"/>
</dbReference>
<evidence type="ECO:0000313" key="4">
    <source>
        <dbReference type="EMBL" id="GAA0544443.1"/>
    </source>
</evidence>
<dbReference type="PROSITE" id="PS00012">
    <property type="entry name" value="PHOSPHOPANTETHEINE"/>
    <property type="match status" value="1"/>
</dbReference>
<feature type="domain" description="Carrier" evidence="3">
    <location>
        <begin position="1"/>
        <end position="71"/>
    </location>
</feature>
<dbReference type="RefSeq" id="WP_184878824.1">
    <property type="nucleotide sequence ID" value="NZ_BAAAHD010000001.1"/>
</dbReference>
<dbReference type="Pfam" id="PF00550">
    <property type="entry name" value="PP-binding"/>
    <property type="match status" value="1"/>
</dbReference>
<evidence type="ECO:0000313" key="5">
    <source>
        <dbReference type="EMBL" id="MBB4771916.1"/>
    </source>
</evidence>
<reference evidence="7" key="2">
    <citation type="journal article" date="2019" name="Int. J. Syst. Evol. Microbiol.">
        <title>The Global Catalogue of Microorganisms (GCM) 10K type strain sequencing project: providing services to taxonomists for standard genome sequencing and annotation.</title>
        <authorList>
            <consortium name="The Broad Institute Genomics Platform"/>
            <consortium name="The Broad Institute Genome Sequencing Center for Infectious Disease"/>
            <person name="Wu L."/>
            <person name="Ma J."/>
        </authorList>
    </citation>
    <scope>NUCLEOTIDE SEQUENCE [LARGE SCALE GENOMIC DNA]</scope>
    <source>
        <strain evidence="7">JCM 10667</strain>
    </source>
</reference>
<evidence type="ECO:0000313" key="7">
    <source>
        <dbReference type="Proteomes" id="UP001501427"/>
    </source>
</evidence>
<dbReference type="Gene3D" id="1.10.1200.10">
    <property type="entry name" value="ACP-like"/>
    <property type="match status" value="1"/>
</dbReference>
<comment type="caution">
    <text evidence="5">The sequence shown here is derived from an EMBL/GenBank/DDBJ whole genome shotgun (WGS) entry which is preliminary data.</text>
</comment>
<protein>
    <submittedName>
        <fullName evidence="5">Aryl carrier-like protein</fullName>
    </submittedName>
</protein>
<dbReference type="PROSITE" id="PS50075">
    <property type="entry name" value="CARRIER"/>
    <property type="match status" value="1"/>
</dbReference>
<accession>A0A7W7I7P6</accession>
<dbReference type="Proteomes" id="UP000549343">
    <property type="component" value="Unassembled WGS sequence"/>
</dbReference>
<dbReference type="AlphaFoldDB" id="A0A7W7I7P6"/>
<keyword evidence="7" id="KW-1185">Reference proteome</keyword>
<proteinExistence type="predicted"/>
<dbReference type="Proteomes" id="UP001501427">
    <property type="component" value="Unassembled WGS sequence"/>
</dbReference>
<keyword evidence="1" id="KW-0596">Phosphopantetheine</keyword>
<reference evidence="4" key="1">
    <citation type="journal article" date="2014" name="Int. J. Syst. Evol. Microbiol.">
        <title>Complete genome of a new Firmicutes species belonging to the dominant human colonic microbiota ('Ruminococcus bicirculans') reveals two chromosomes and a selective capacity to utilize plant glucans.</title>
        <authorList>
            <consortium name="NISC Comparative Sequencing Program"/>
            <person name="Wegmann U."/>
            <person name="Louis P."/>
            <person name="Goesmann A."/>
            <person name="Henrissat B."/>
            <person name="Duncan S.H."/>
            <person name="Flint H.J."/>
        </authorList>
    </citation>
    <scope>NUCLEOTIDE SEQUENCE</scope>
    <source>
        <strain evidence="4">JCM 10667</strain>
    </source>
</reference>
<dbReference type="InterPro" id="IPR036736">
    <property type="entry name" value="ACP-like_sf"/>
</dbReference>
<evidence type="ECO:0000256" key="2">
    <source>
        <dbReference type="ARBA" id="ARBA00022553"/>
    </source>
</evidence>